<evidence type="ECO:0000313" key="1">
    <source>
        <dbReference type="EMBL" id="GAJ04914.1"/>
    </source>
</evidence>
<comment type="caution">
    <text evidence="1">The sequence shown here is derived from an EMBL/GenBank/DDBJ whole genome shotgun (WGS) entry which is preliminary data.</text>
</comment>
<protein>
    <submittedName>
        <fullName evidence="1">Uncharacterized protein</fullName>
    </submittedName>
</protein>
<feature type="non-terminal residue" evidence="1">
    <location>
        <position position="1"/>
    </location>
</feature>
<proteinExistence type="predicted"/>
<dbReference type="AlphaFoldDB" id="X1TI08"/>
<gene>
    <name evidence="1" type="ORF">S12H4_46728</name>
</gene>
<dbReference type="EMBL" id="BARW01029027">
    <property type="protein sequence ID" value="GAJ04914.1"/>
    <property type="molecule type" value="Genomic_DNA"/>
</dbReference>
<reference evidence="1" key="1">
    <citation type="journal article" date="2014" name="Front. Microbiol.">
        <title>High frequency of phylogenetically diverse reductive dehalogenase-homologous genes in deep subseafloor sedimentary metagenomes.</title>
        <authorList>
            <person name="Kawai M."/>
            <person name="Futagami T."/>
            <person name="Toyoda A."/>
            <person name="Takaki Y."/>
            <person name="Nishi S."/>
            <person name="Hori S."/>
            <person name="Arai W."/>
            <person name="Tsubouchi T."/>
            <person name="Morono Y."/>
            <person name="Uchiyama I."/>
            <person name="Ito T."/>
            <person name="Fujiyama A."/>
            <person name="Inagaki F."/>
            <person name="Takami H."/>
        </authorList>
    </citation>
    <scope>NUCLEOTIDE SEQUENCE</scope>
    <source>
        <strain evidence="1">Expedition CK06-06</strain>
    </source>
</reference>
<accession>X1TI08</accession>
<organism evidence="1">
    <name type="scientific">marine sediment metagenome</name>
    <dbReference type="NCBI Taxonomy" id="412755"/>
    <lineage>
        <taxon>unclassified sequences</taxon>
        <taxon>metagenomes</taxon>
        <taxon>ecological metagenomes</taxon>
    </lineage>
</organism>
<name>X1TI08_9ZZZZ</name>
<sequence>EIQSLELHHKRKVAIHSFMGEMPVVSGIIVWTQPTGEKAIRLAKKPLKKTKMFGYLDFFKIFDVTISEEEYKEMIRRVWKEEIERYFTCNPKEAEKGPAQLQWGFGEIEK</sequence>